<evidence type="ECO:0000256" key="8">
    <source>
        <dbReference type="ARBA" id="ARBA00049985"/>
    </source>
</evidence>
<evidence type="ECO:0000256" key="6">
    <source>
        <dbReference type="ARBA" id="ARBA00022967"/>
    </source>
</evidence>
<organism evidence="10 11">
    <name type="scientific">Candidatus Methanodesulfokora washburnensis</name>
    <dbReference type="NCBI Taxonomy" id="2478471"/>
    <lineage>
        <taxon>Archaea</taxon>
        <taxon>Thermoproteota</taxon>
        <taxon>Candidatus Korarchaeia</taxon>
        <taxon>Candidatus Korarchaeia incertae sedis</taxon>
        <taxon>Candidatus Methanodesulfokora</taxon>
    </lineage>
</organism>
<dbReference type="GO" id="GO:0005524">
    <property type="term" value="F:ATP binding"/>
    <property type="evidence" value="ECO:0007669"/>
    <property type="project" value="UniProtKB-KW"/>
</dbReference>
<dbReference type="InterPro" id="IPR025302">
    <property type="entry name" value="DrrA1/2-like_C"/>
</dbReference>
<evidence type="ECO:0000313" key="11">
    <source>
        <dbReference type="Proteomes" id="UP000277582"/>
    </source>
</evidence>
<dbReference type="FunFam" id="3.40.50.300:FF:000589">
    <property type="entry name" value="ABC transporter, ATP-binding subunit"/>
    <property type="match status" value="1"/>
</dbReference>
<keyword evidence="3" id="KW-1003">Cell membrane</keyword>
<evidence type="ECO:0000256" key="2">
    <source>
        <dbReference type="ARBA" id="ARBA00022448"/>
    </source>
</evidence>
<reference evidence="10 11" key="1">
    <citation type="submission" date="2018-10" db="EMBL/GenBank/DDBJ databases">
        <title>Co-occurring genomic capacity for anaerobic methane metabolism and dissimilatory sulfite reduction discovered in the Korarchaeota.</title>
        <authorList>
            <person name="Mckay L.J."/>
            <person name="Dlakic M."/>
            <person name="Fields M.W."/>
            <person name="Delmont T.O."/>
            <person name="Eren A.M."/>
            <person name="Jay Z.J."/>
            <person name="Klingelsmith K.B."/>
            <person name="Rusch D.B."/>
            <person name="Inskeep W.P."/>
        </authorList>
    </citation>
    <scope>NUCLEOTIDE SEQUENCE [LARGE SCALE GENOMIC DNA]</scope>
    <source>
        <strain evidence="10 11">MDKW</strain>
    </source>
</reference>
<dbReference type="GO" id="GO:0043215">
    <property type="term" value="P:daunorubicin transport"/>
    <property type="evidence" value="ECO:0007669"/>
    <property type="project" value="InterPro"/>
</dbReference>
<dbReference type="SMART" id="SM00382">
    <property type="entry name" value="AAA"/>
    <property type="match status" value="1"/>
</dbReference>
<evidence type="ECO:0000259" key="9">
    <source>
        <dbReference type="PROSITE" id="PS50893"/>
    </source>
</evidence>
<dbReference type="GO" id="GO:0016887">
    <property type="term" value="F:ATP hydrolysis activity"/>
    <property type="evidence" value="ECO:0007669"/>
    <property type="project" value="InterPro"/>
</dbReference>
<protein>
    <submittedName>
        <fullName evidence="10">ATP-binding cassette domain-containing protein</fullName>
    </submittedName>
</protein>
<dbReference type="PANTHER" id="PTHR43582:SF4">
    <property type="entry name" value="ANTIBIOTIC RESISTANCE ABC TRANSPORTER ATP-BINDING PROTEIN"/>
    <property type="match status" value="1"/>
</dbReference>
<evidence type="ECO:0000313" key="10">
    <source>
        <dbReference type="EMBL" id="RSN75746.1"/>
    </source>
</evidence>
<keyword evidence="6" id="KW-1278">Translocase</keyword>
<proteinExistence type="inferred from homology"/>
<dbReference type="SUPFAM" id="SSF52540">
    <property type="entry name" value="P-loop containing nucleoside triphosphate hydrolases"/>
    <property type="match status" value="1"/>
</dbReference>
<dbReference type="EMBL" id="RCOS01000070">
    <property type="protein sequence ID" value="RSN75746.1"/>
    <property type="molecule type" value="Genomic_DNA"/>
</dbReference>
<dbReference type="InterPro" id="IPR027417">
    <property type="entry name" value="P-loop_NTPase"/>
</dbReference>
<evidence type="ECO:0000256" key="1">
    <source>
        <dbReference type="ARBA" id="ARBA00004413"/>
    </source>
</evidence>
<dbReference type="InterPro" id="IPR003439">
    <property type="entry name" value="ABC_transporter-like_ATP-bd"/>
</dbReference>
<evidence type="ECO:0000256" key="4">
    <source>
        <dbReference type="ARBA" id="ARBA00022741"/>
    </source>
</evidence>
<evidence type="ECO:0000256" key="3">
    <source>
        <dbReference type="ARBA" id="ARBA00022475"/>
    </source>
</evidence>
<dbReference type="InterPro" id="IPR003593">
    <property type="entry name" value="AAA+_ATPase"/>
</dbReference>
<dbReference type="Proteomes" id="UP000277582">
    <property type="component" value="Unassembled WGS sequence"/>
</dbReference>
<name>A0A3R9QXA9_9CREN</name>
<evidence type="ECO:0000256" key="5">
    <source>
        <dbReference type="ARBA" id="ARBA00022840"/>
    </source>
</evidence>
<keyword evidence="7" id="KW-0472">Membrane</keyword>
<dbReference type="InterPro" id="IPR017871">
    <property type="entry name" value="ABC_transporter-like_CS"/>
</dbReference>
<dbReference type="InterPro" id="IPR005894">
    <property type="entry name" value="DrrA"/>
</dbReference>
<feature type="domain" description="ABC transporter" evidence="9">
    <location>
        <begin position="4"/>
        <end position="235"/>
    </location>
</feature>
<dbReference type="Pfam" id="PF13732">
    <property type="entry name" value="DrrA1-3_C"/>
    <property type="match status" value="1"/>
</dbReference>
<accession>A0A3R9QXA9</accession>
<dbReference type="NCBIfam" id="TIGR01188">
    <property type="entry name" value="drrA"/>
    <property type="match status" value="1"/>
</dbReference>
<comment type="similarity">
    <text evidence="8">Belongs to the ABC transporter superfamily. Drug exporter-1 (DrugE1) (TC 3.A.1.105) family.</text>
</comment>
<dbReference type="PROSITE" id="PS50893">
    <property type="entry name" value="ABC_TRANSPORTER_2"/>
    <property type="match status" value="1"/>
</dbReference>
<dbReference type="OrthoDB" id="31298at2157"/>
<keyword evidence="5 10" id="KW-0067">ATP-binding</keyword>
<comment type="caution">
    <text evidence="10">The sequence shown here is derived from an EMBL/GenBank/DDBJ whole genome shotgun (WGS) entry which is preliminary data.</text>
</comment>
<evidence type="ECO:0000256" key="7">
    <source>
        <dbReference type="ARBA" id="ARBA00023136"/>
    </source>
</evidence>
<dbReference type="CDD" id="cd03265">
    <property type="entry name" value="ABC_DrrA"/>
    <property type="match status" value="1"/>
</dbReference>
<dbReference type="RefSeq" id="WP_125671081.1">
    <property type="nucleotide sequence ID" value="NZ_RCOS01000070.1"/>
</dbReference>
<dbReference type="AlphaFoldDB" id="A0A3R9QXA9"/>
<comment type="subcellular location">
    <subcellularLocation>
        <location evidence="1">Cell membrane</location>
        <topology evidence="1">Peripheral membrane protein</topology>
        <orientation evidence="1">Cytoplasmic side</orientation>
    </subcellularLocation>
</comment>
<dbReference type="GO" id="GO:1900753">
    <property type="term" value="P:doxorubicin transport"/>
    <property type="evidence" value="ECO:0007669"/>
    <property type="project" value="InterPro"/>
</dbReference>
<dbReference type="PROSITE" id="PS00211">
    <property type="entry name" value="ABC_TRANSPORTER_1"/>
    <property type="match status" value="1"/>
</dbReference>
<dbReference type="PANTHER" id="PTHR43582">
    <property type="entry name" value="LINEARMYCIN RESISTANCE ATP-BINDING PROTEIN LNRL"/>
    <property type="match status" value="1"/>
</dbReference>
<keyword evidence="2" id="KW-0813">Transport</keyword>
<keyword evidence="4" id="KW-0547">Nucleotide-binding</keyword>
<keyword evidence="11" id="KW-1185">Reference proteome</keyword>
<dbReference type="Pfam" id="PF00005">
    <property type="entry name" value="ABC_tran"/>
    <property type="match status" value="1"/>
</dbReference>
<dbReference type="Gene3D" id="3.40.50.300">
    <property type="entry name" value="P-loop containing nucleotide triphosphate hydrolases"/>
    <property type="match status" value="1"/>
</dbReference>
<gene>
    <name evidence="10" type="ORF">D6D85_05800</name>
</gene>
<sequence>MSAISVRNLVKKFGNLTAVDGISFDVRKGEIFGFLGPNGAGKTTTINILVTLMRPTSGEAYVAGYNVVEDPVRVREKIGIVFQDPSVDRNLTGWENLYIHGLIYGLKGEELRRRVEESLEFAELTKFRDVEVKNYSGGMIRRLEIARGLMHKPEILFLDEPTIGLDPQTRAKIWEYVERLREEAGVTVFLTTHYIEEAERLCDRVAIIDHGKIVAIGSPDELKQEIGGDVIYIRVGDHSSAARLLEGLQNNGMIISHRELNGVLALSVNNASKVIPTVFEAASMMGIRIEEIKYTQPSLSDVFLHYTGREIRDEEADWREGIRMRHRMR</sequence>
<dbReference type="GO" id="GO:0005886">
    <property type="term" value="C:plasma membrane"/>
    <property type="evidence" value="ECO:0007669"/>
    <property type="project" value="UniProtKB-SubCell"/>
</dbReference>